<comment type="caution">
    <text evidence="6">The sequence shown here is derived from an EMBL/GenBank/DDBJ whole genome shotgun (WGS) entry which is preliminary data.</text>
</comment>
<evidence type="ECO:0000313" key="7">
    <source>
        <dbReference type="Proteomes" id="UP001441944"/>
    </source>
</evidence>
<dbReference type="Pfam" id="PF00700">
    <property type="entry name" value="Flagellin_C"/>
    <property type="match status" value="1"/>
</dbReference>
<evidence type="ECO:0000313" key="6">
    <source>
        <dbReference type="EMBL" id="GAA6194802.1"/>
    </source>
</evidence>
<keyword evidence="6" id="KW-0966">Cell projection</keyword>
<name>A0ABQ0AG09_9RHOB</name>
<gene>
    <name evidence="6" type="ORF">NBRC116598_02460</name>
</gene>
<organism evidence="6 7">
    <name type="scientific">Pseudophaeobacter arcticus</name>
    <dbReference type="NCBI Taxonomy" id="385492"/>
    <lineage>
        <taxon>Bacteria</taxon>
        <taxon>Pseudomonadati</taxon>
        <taxon>Pseudomonadota</taxon>
        <taxon>Alphaproteobacteria</taxon>
        <taxon>Rhodobacterales</taxon>
        <taxon>Paracoccaceae</taxon>
        <taxon>Pseudophaeobacter</taxon>
    </lineage>
</organism>
<comment type="similarity">
    <text evidence="1 3">Belongs to the bacterial flagellin family.</text>
</comment>
<keyword evidence="2 3" id="KW-0975">Bacterial flagellum</keyword>
<dbReference type="InterPro" id="IPR046358">
    <property type="entry name" value="Flagellin_C"/>
</dbReference>
<feature type="domain" description="Flagellin N-terminal" evidence="4">
    <location>
        <begin position="7"/>
        <end position="135"/>
    </location>
</feature>
<evidence type="ECO:0000259" key="4">
    <source>
        <dbReference type="Pfam" id="PF00669"/>
    </source>
</evidence>
<dbReference type="Pfam" id="PF00669">
    <property type="entry name" value="Flagellin_N"/>
    <property type="match status" value="1"/>
</dbReference>
<accession>A0ABQ0AG09</accession>
<dbReference type="InterPro" id="IPR001029">
    <property type="entry name" value="Flagellin_N"/>
</dbReference>
<dbReference type="PRINTS" id="PR00207">
    <property type="entry name" value="FLAGELLIN"/>
</dbReference>
<evidence type="ECO:0000259" key="5">
    <source>
        <dbReference type="Pfam" id="PF00700"/>
    </source>
</evidence>
<comment type="subcellular location">
    <subcellularLocation>
        <location evidence="3">Secreted</location>
    </subcellularLocation>
    <subcellularLocation>
        <location evidence="3">Bacterial flagellum</location>
    </subcellularLocation>
</comment>
<comment type="function">
    <text evidence="3">Flagellin is the subunit protein which polymerizes to form the filaments of bacterial flagella.</text>
</comment>
<dbReference type="Proteomes" id="UP001441944">
    <property type="component" value="Unassembled WGS sequence"/>
</dbReference>
<keyword evidence="6" id="KW-0282">Flagellum</keyword>
<dbReference type="Gene3D" id="1.20.1330.10">
    <property type="entry name" value="f41 fragment of flagellin, N-terminal domain"/>
    <property type="match status" value="1"/>
</dbReference>
<dbReference type="RefSeq" id="WP_353396434.1">
    <property type="nucleotide sequence ID" value="NZ_BAABWU010000001.1"/>
</dbReference>
<evidence type="ECO:0000256" key="1">
    <source>
        <dbReference type="ARBA" id="ARBA00005709"/>
    </source>
</evidence>
<dbReference type="EMBL" id="BAABWU010000001">
    <property type="protein sequence ID" value="GAA6194802.1"/>
    <property type="molecule type" value="Genomic_DNA"/>
</dbReference>
<keyword evidence="3" id="KW-0964">Secreted</keyword>
<dbReference type="InterPro" id="IPR001492">
    <property type="entry name" value="Flagellin"/>
</dbReference>
<keyword evidence="6" id="KW-0969">Cilium</keyword>
<dbReference type="PANTHER" id="PTHR42792">
    <property type="entry name" value="FLAGELLIN"/>
    <property type="match status" value="1"/>
</dbReference>
<evidence type="ECO:0000256" key="2">
    <source>
        <dbReference type="ARBA" id="ARBA00023143"/>
    </source>
</evidence>
<keyword evidence="7" id="KW-1185">Reference proteome</keyword>
<dbReference type="SUPFAM" id="SSF64518">
    <property type="entry name" value="Phase 1 flagellin"/>
    <property type="match status" value="1"/>
</dbReference>
<sequence>MTSIQFNSGSSTALQLLGGAVQEKEQAQEEVSTGKKINSAKDQAALWAITQVMESDTSAYAAVSDTLSLNEATTSVAALGAEQATEILTEMKELAILGTSGLVDFAKLEEQMVQKTEQLNNVISSTQFNGVNLLKTDIDGTGNTSLTVPEAVSRDGSSALAGLASFSVDSLDFEGSADFDINSRTAITDSASALTALGEIEGFFSFASEGAARMGAATSRITSQNEFIGKLADATRAGTSALRDANIEDAAARLKSASVAVQLGQTSLAIANASPQTLLAIS</sequence>
<protein>
    <recommendedName>
        <fullName evidence="3">Flagellin</fullName>
    </recommendedName>
</protein>
<evidence type="ECO:0000256" key="3">
    <source>
        <dbReference type="RuleBase" id="RU362073"/>
    </source>
</evidence>
<proteinExistence type="inferred from homology"/>
<dbReference type="PANTHER" id="PTHR42792:SF2">
    <property type="entry name" value="FLAGELLIN"/>
    <property type="match status" value="1"/>
</dbReference>
<reference evidence="6 7" key="1">
    <citation type="submission" date="2024-04" db="EMBL/GenBank/DDBJ databases">
        <title>Draft genome sequence of Pseudophaeobacter arcticus NBRC 116598.</title>
        <authorList>
            <person name="Miyakawa T."/>
            <person name="Kusuya Y."/>
            <person name="Miura T."/>
        </authorList>
    </citation>
    <scope>NUCLEOTIDE SEQUENCE [LARGE SCALE GENOMIC DNA]</scope>
    <source>
        <strain evidence="6 7">SU-CL00105</strain>
    </source>
</reference>
<feature type="domain" description="Flagellin C-terminal" evidence="5">
    <location>
        <begin position="208"/>
        <end position="279"/>
    </location>
</feature>